<evidence type="ECO:0000313" key="2">
    <source>
        <dbReference type="EMBL" id="ETW16265.1"/>
    </source>
</evidence>
<keyword evidence="1" id="KW-1133">Transmembrane helix</keyword>
<evidence type="ECO:0000256" key="1">
    <source>
        <dbReference type="SAM" id="Phobius"/>
    </source>
</evidence>
<dbReference type="Proteomes" id="UP000030690">
    <property type="component" value="Unassembled WGS sequence"/>
</dbReference>
<feature type="transmembrane region" description="Helical" evidence="1">
    <location>
        <begin position="6"/>
        <end position="26"/>
    </location>
</feature>
<evidence type="ECO:0000313" key="3">
    <source>
        <dbReference type="Proteomes" id="UP000030690"/>
    </source>
</evidence>
<dbReference type="EMBL" id="KI925147">
    <property type="protein sequence ID" value="ETW16265.1"/>
    <property type="molecule type" value="Genomic_DNA"/>
</dbReference>
<dbReference type="AlphaFoldDB" id="A0A024V246"/>
<protein>
    <submittedName>
        <fullName evidence="2">Uncharacterized protein</fullName>
    </submittedName>
</protein>
<name>A0A024V246_PLAFA</name>
<reference evidence="2 3" key="2">
    <citation type="submission" date="2013-02" db="EMBL/GenBank/DDBJ databases">
        <title>The Genome Sequence of Plasmodium falciparum Vietnam Oak-Knoll (FVO).</title>
        <authorList>
            <consortium name="The Broad Institute Genome Sequencing Platform"/>
            <consortium name="The Broad Institute Genome Sequencing Center for Infectious Disease"/>
            <person name="Neafsey D."/>
            <person name="Cheeseman I."/>
            <person name="Volkman S."/>
            <person name="Adams J."/>
            <person name="Walker B."/>
            <person name="Young S.K."/>
            <person name="Zeng Q."/>
            <person name="Gargeya S."/>
            <person name="Fitzgerald M."/>
            <person name="Haas B."/>
            <person name="Abouelleil A."/>
            <person name="Alvarado L."/>
            <person name="Arachchi H.M."/>
            <person name="Berlin A.M."/>
            <person name="Chapman S.B."/>
            <person name="Dewar J."/>
            <person name="Goldberg J."/>
            <person name="Griggs A."/>
            <person name="Gujja S."/>
            <person name="Hansen M."/>
            <person name="Howarth C."/>
            <person name="Imamovic A."/>
            <person name="Larimer J."/>
            <person name="McCowan C."/>
            <person name="Murphy C."/>
            <person name="Neiman D."/>
            <person name="Pearson M."/>
            <person name="Priest M."/>
            <person name="Roberts A."/>
            <person name="Saif S."/>
            <person name="Shea T."/>
            <person name="Sisk P."/>
            <person name="Sykes S."/>
            <person name="Wortman J."/>
            <person name="Nusbaum C."/>
            <person name="Birren B."/>
        </authorList>
    </citation>
    <scope>NUCLEOTIDE SEQUENCE [LARGE SCALE GENOMIC DNA]</scope>
    <source>
        <strain evidence="3">Vietnam Oak-Knoll (FVO)</strain>
    </source>
</reference>
<keyword evidence="1" id="KW-0812">Transmembrane</keyword>
<keyword evidence="1" id="KW-0472">Membrane</keyword>
<sequence>MYILQISYLITLLNFLLNIIICKKYVNFINIFFKKEYIKLKKSYFFRKIKKHEEKKNWCRIFKTNIKNNV</sequence>
<reference evidence="2 3" key="1">
    <citation type="submission" date="2013-02" db="EMBL/GenBank/DDBJ databases">
        <title>The Genome Annotation of Plasmodium falciparum Vietnam Oak-Knoll (FVO).</title>
        <authorList>
            <consortium name="The Broad Institute Genome Sequencing Platform"/>
            <consortium name="The Broad Institute Genome Sequencing Center for Infectious Disease"/>
            <person name="Neafsey D."/>
            <person name="Hoffman S."/>
            <person name="Volkman S."/>
            <person name="Rosenthal P."/>
            <person name="Walker B."/>
            <person name="Young S.K."/>
            <person name="Zeng Q."/>
            <person name="Gargeya S."/>
            <person name="Fitzgerald M."/>
            <person name="Haas B."/>
            <person name="Abouelleil A."/>
            <person name="Allen A.W."/>
            <person name="Alvarado L."/>
            <person name="Arachchi H.M."/>
            <person name="Berlin A.M."/>
            <person name="Chapman S.B."/>
            <person name="Gainer-Dewar J."/>
            <person name="Goldberg J."/>
            <person name="Griggs A."/>
            <person name="Gujja S."/>
            <person name="Hansen M."/>
            <person name="Howarth C."/>
            <person name="Imamovic A."/>
            <person name="Ireland A."/>
            <person name="Larimer J."/>
            <person name="McCowan C."/>
            <person name="Murphy C."/>
            <person name="Pearson M."/>
            <person name="Poon T.W."/>
            <person name="Priest M."/>
            <person name="Roberts A."/>
            <person name="Saif S."/>
            <person name="Shea T."/>
            <person name="Sisk P."/>
            <person name="Sykes S."/>
            <person name="Wortman J."/>
            <person name="Nusbaum C."/>
            <person name="Birren B."/>
        </authorList>
    </citation>
    <scope>NUCLEOTIDE SEQUENCE [LARGE SCALE GENOMIC DNA]</scope>
    <source>
        <strain evidence="3">Vietnam Oak-Knoll (FVO)</strain>
    </source>
</reference>
<gene>
    <name evidence="2" type="ORF">PFFVO_04799</name>
</gene>
<accession>A0A024V246</accession>
<organism evidence="2 3">
    <name type="scientific">Plasmodium falciparum Vietnam Oak-Knoll</name>
    <name type="common">FVO</name>
    <dbReference type="NCBI Taxonomy" id="1036723"/>
    <lineage>
        <taxon>Eukaryota</taxon>
        <taxon>Sar</taxon>
        <taxon>Alveolata</taxon>
        <taxon>Apicomplexa</taxon>
        <taxon>Aconoidasida</taxon>
        <taxon>Haemosporida</taxon>
        <taxon>Plasmodiidae</taxon>
        <taxon>Plasmodium</taxon>
        <taxon>Plasmodium (Laverania)</taxon>
    </lineage>
</organism>
<proteinExistence type="predicted"/>